<proteinExistence type="predicted"/>
<protein>
    <submittedName>
        <fullName evidence="2">Uncharacterized protein</fullName>
    </submittedName>
</protein>
<accession>A0A494G9V0</accession>
<name>A0A494G9V0_SOLLC</name>
<evidence type="ECO:0000256" key="1">
    <source>
        <dbReference type="SAM" id="MobiDB-lite"/>
    </source>
</evidence>
<feature type="region of interest" description="Disordered" evidence="1">
    <location>
        <begin position="1"/>
        <end position="20"/>
    </location>
</feature>
<dbReference type="InParanoid" id="A0A494G9V0"/>
<dbReference type="EnsemblPlants" id="Solyc00g112190.2.1">
    <property type="protein sequence ID" value="Solyc00g112190.2.1"/>
    <property type="gene ID" value="Solyc00g112190.2"/>
</dbReference>
<evidence type="ECO:0000313" key="2">
    <source>
        <dbReference type="EnsemblPlants" id="Solyc00g112190.2.1"/>
    </source>
</evidence>
<organism evidence="2">
    <name type="scientific">Solanum lycopersicum</name>
    <name type="common">Tomato</name>
    <name type="synonym">Lycopersicon esculentum</name>
    <dbReference type="NCBI Taxonomy" id="4081"/>
    <lineage>
        <taxon>Eukaryota</taxon>
        <taxon>Viridiplantae</taxon>
        <taxon>Streptophyta</taxon>
        <taxon>Embryophyta</taxon>
        <taxon>Tracheophyta</taxon>
        <taxon>Spermatophyta</taxon>
        <taxon>Magnoliopsida</taxon>
        <taxon>eudicotyledons</taxon>
        <taxon>Gunneridae</taxon>
        <taxon>Pentapetalae</taxon>
        <taxon>asterids</taxon>
        <taxon>lamiids</taxon>
        <taxon>Solanales</taxon>
        <taxon>Solanaceae</taxon>
        <taxon>Solanoideae</taxon>
        <taxon>Solaneae</taxon>
        <taxon>Solanum</taxon>
        <taxon>Solanum subgen. Lycopersicon</taxon>
    </lineage>
</organism>
<reference evidence="2" key="2">
    <citation type="submission" date="2019-04" db="UniProtKB">
        <authorList>
            <consortium name="EnsemblPlants"/>
        </authorList>
    </citation>
    <scope>IDENTIFICATION</scope>
    <source>
        <strain evidence="2">cv. Heinz 1706</strain>
    </source>
</reference>
<dbReference type="AlphaFoldDB" id="A0A494G9V0"/>
<dbReference type="Gramene" id="Solyc00g112190.2.1">
    <property type="protein sequence ID" value="Solyc00g112190.2.1"/>
    <property type="gene ID" value="Solyc00g112190.2"/>
</dbReference>
<dbReference type="Proteomes" id="UP000004994">
    <property type="component" value="Unassembled WGS sequence"/>
</dbReference>
<feature type="compositionally biased region" description="Polar residues" evidence="1">
    <location>
        <begin position="1"/>
        <end position="12"/>
    </location>
</feature>
<reference evidence="2" key="1">
    <citation type="journal article" date="2012" name="Nature">
        <title>The tomato genome sequence provides insights into fleshy fruit evolution.</title>
        <authorList>
            <consortium name="Tomato Genome Consortium"/>
        </authorList>
    </citation>
    <scope>NUCLEOTIDE SEQUENCE [LARGE SCALE GENOMIC DNA]</scope>
    <source>
        <strain evidence="2">cv. Heinz 1706</strain>
    </source>
</reference>
<dbReference type="PaxDb" id="4081-Solyc00g112190.2.1"/>
<evidence type="ECO:0000313" key="3">
    <source>
        <dbReference type="Proteomes" id="UP000004994"/>
    </source>
</evidence>
<sequence length="230" mass="26145">MESPYNPWTTSGVHKRKQRKVRDKAVPSLHISTYWLGADNTVIITKPDRDTVRSELIQMARTHGKIHLIHAPHSNLPEERYALSPLKLLSIPKDEAIYFYVETLCQPGDPDHKWVVCPGERDALLLIALTHMLNSCFMRSSIFQEQSCGFPRDRREFFAKLGGVGKIITIFILNLAPSQGTIPHKRILRKLAPLVRDSYVISLVSSFLKIPMTKMELIVLLRKLGSHTLG</sequence>
<keyword evidence="3" id="KW-1185">Reference proteome</keyword>